<organism evidence="2">
    <name type="scientific">bioreactor metagenome</name>
    <dbReference type="NCBI Taxonomy" id="1076179"/>
    <lineage>
        <taxon>unclassified sequences</taxon>
        <taxon>metagenomes</taxon>
        <taxon>ecological metagenomes</taxon>
    </lineage>
</organism>
<accession>A0A644XAN5</accession>
<feature type="domain" description="DUF2061" evidence="1">
    <location>
        <begin position="9"/>
        <end position="60"/>
    </location>
</feature>
<feature type="domain" description="DUF2061" evidence="1">
    <location>
        <begin position="78"/>
        <end position="129"/>
    </location>
</feature>
<reference evidence="2" key="1">
    <citation type="submission" date="2019-08" db="EMBL/GenBank/DDBJ databases">
        <authorList>
            <person name="Kucharzyk K."/>
            <person name="Murdoch R.W."/>
            <person name="Higgins S."/>
            <person name="Loffler F."/>
        </authorList>
    </citation>
    <scope>NUCLEOTIDE SEQUENCE</scope>
</reference>
<evidence type="ECO:0000259" key="1">
    <source>
        <dbReference type="Pfam" id="PF09834"/>
    </source>
</evidence>
<sequence>MKDTKARSIVKGISWRAVASFDTFVLGYIIFGSVAHASAIAGFEILTKIALFFLHERIWNSIRAGRRDDGSVAPWRSLVKSISYRFFGSLDTTLLSFLVTGNIGNSFILSGTEVVTKVGFFYLHERAWSHVRWGRIYEKPCEECPDEVPAV</sequence>
<name>A0A644XAN5_9ZZZZ</name>
<dbReference type="InterPro" id="IPR018638">
    <property type="entry name" value="DUF2061_membrane"/>
</dbReference>
<proteinExistence type="predicted"/>
<dbReference type="EMBL" id="VSSQ01002051">
    <property type="protein sequence ID" value="MPM12997.1"/>
    <property type="molecule type" value="Genomic_DNA"/>
</dbReference>
<evidence type="ECO:0000313" key="2">
    <source>
        <dbReference type="EMBL" id="MPM12997.1"/>
    </source>
</evidence>
<dbReference type="AlphaFoldDB" id="A0A644XAN5"/>
<comment type="caution">
    <text evidence="2">The sequence shown here is derived from an EMBL/GenBank/DDBJ whole genome shotgun (WGS) entry which is preliminary data.</text>
</comment>
<gene>
    <name evidence="2" type="ORF">SDC9_59352</name>
</gene>
<dbReference type="Pfam" id="PF09834">
    <property type="entry name" value="DUF2061"/>
    <property type="match status" value="2"/>
</dbReference>
<protein>
    <recommendedName>
        <fullName evidence="1">DUF2061 domain-containing protein</fullName>
    </recommendedName>
</protein>